<evidence type="ECO:0000313" key="4">
    <source>
        <dbReference type="EMBL" id="CAB3984207.1"/>
    </source>
</evidence>
<dbReference type="AlphaFoldDB" id="A0A6S7G572"/>
<proteinExistence type="predicted"/>
<reference evidence="4" key="1">
    <citation type="submission" date="2020-04" db="EMBL/GenBank/DDBJ databases">
        <authorList>
            <person name="Alioto T."/>
            <person name="Alioto T."/>
            <person name="Gomez Garrido J."/>
        </authorList>
    </citation>
    <scope>NUCLEOTIDE SEQUENCE</scope>
    <source>
        <strain evidence="4">A484AB</strain>
    </source>
</reference>
<dbReference type="OrthoDB" id="5979355at2759"/>
<comment type="caution">
    <text evidence="4">The sequence shown here is derived from an EMBL/GenBank/DDBJ whole genome shotgun (WGS) entry which is preliminary data.</text>
</comment>
<dbReference type="PANTHER" id="PTHR34615:SF1">
    <property type="entry name" value="PX DOMAIN-CONTAINING PROTEIN"/>
    <property type="match status" value="1"/>
</dbReference>
<dbReference type="PANTHER" id="PTHR34615">
    <property type="entry name" value="PX DOMAIN-CONTAINING PROTEIN"/>
    <property type="match status" value="1"/>
</dbReference>
<dbReference type="Proteomes" id="UP001152795">
    <property type="component" value="Unassembled WGS sequence"/>
</dbReference>
<feature type="domain" description="DDE Tnp4" evidence="3">
    <location>
        <begin position="178"/>
        <end position="303"/>
    </location>
</feature>
<evidence type="ECO:0000256" key="1">
    <source>
        <dbReference type="ARBA" id="ARBA00001968"/>
    </source>
</evidence>
<evidence type="ECO:0000313" key="5">
    <source>
        <dbReference type="Proteomes" id="UP001152795"/>
    </source>
</evidence>
<accession>A0A6S7G572</accession>
<dbReference type="GO" id="GO:0046872">
    <property type="term" value="F:metal ion binding"/>
    <property type="evidence" value="ECO:0007669"/>
    <property type="project" value="UniProtKB-KW"/>
</dbReference>
<evidence type="ECO:0000256" key="2">
    <source>
        <dbReference type="ARBA" id="ARBA00022723"/>
    </source>
</evidence>
<dbReference type="InterPro" id="IPR027806">
    <property type="entry name" value="HARBI1_dom"/>
</dbReference>
<organism evidence="4 5">
    <name type="scientific">Paramuricea clavata</name>
    <name type="common">Red gorgonian</name>
    <name type="synonym">Violescent sea-whip</name>
    <dbReference type="NCBI Taxonomy" id="317549"/>
    <lineage>
        <taxon>Eukaryota</taxon>
        <taxon>Metazoa</taxon>
        <taxon>Cnidaria</taxon>
        <taxon>Anthozoa</taxon>
        <taxon>Octocorallia</taxon>
        <taxon>Malacalcyonacea</taxon>
        <taxon>Plexauridae</taxon>
        <taxon>Paramuricea</taxon>
    </lineage>
</organism>
<sequence length="329" mass="37731">MTSFKQARDLLLFSFYNKQITAEQLLALLEENISQNPEFDYLQYERFDLATIPEPECRSNFRFDKDDIPLLADALGLPDRFQCYQRTTARKLEGLCILLRRLAFPCRYADMIAMFGRPVAELSMITNEVIDFIYEHHAHRITEWNERLLSPENLQIYADKIHTKGAALTNCFGFVDGTVRPLCRPINLAPAYEGKRHDAGMLADSNLLNCLEQHAYSPDGEPMCIYGDPAYPLRVHLQAPFRDVLMTPAMQEFNRSMSTVRVTVEWAFGEVTRSFRCLDFKSNLKLGLSCVGKMYLVSAVIQNALSCFYGNQTSKFFDLDTPSIVEYFA</sequence>
<protein>
    <recommendedName>
        <fullName evidence="3">DDE Tnp4 domain-containing protein</fullName>
    </recommendedName>
</protein>
<keyword evidence="2" id="KW-0479">Metal-binding</keyword>
<keyword evidence="5" id="KW-1185">Reference proteome</keyword>
<gene>
    <name evidence="4" type="ORF">PACLA_8A004869</name>
</gene>
<comment type="cofactor">
    <cofactor evidence="1">
        <name>a divalent metal cation</name>
        <dbReference type="ChEBI" id="CHEBI:60240"/>
    </cofactor>
</comment>
<name>A0A6S7G572_PARCT</name>
<dbReference type="EMBL" id="CACRXK020000708">
    <property type="protein sequence ID" value="CAB3984207.1"/>
    <property type="molecule type" value="Genomic_DNA"/>
</dbReference>
<dbReference type="Pfam" id="PF13359">
    <property type="entry name" value="DDE_Tnp_4"/>
    <property type="match status" value="1"/>
</dbReference>
<evidence type="ECO:0000259" key="3">
    <source>
        <dbReference type="Pfam" id="PF13359"/>
    </source>
</evidence>